<proteinExistence type="predicted"/>
<reference evidence="2" key="2">
    <citation type="submission" date="2021-04" db="EMBL/GenBank/DDBJ databases">
        <authorList>
            <person name="Podell S."/>
        </authorList>
    </citation>
    <scope>NUCLEOTIDE SEQUENCE</scope>
    <source>
        <strain evidence="2">Hildebrandi</strain>
    </source>
</reference>
<feature type="compositionally biased region" description="Polar residues" evidence="1">
    <location>
        <begin position="1"/>
        <end position="11"/>
    </location>
</feature>
<feature type="compositionally biased region" description="Low complexity" evidence="1">
    <location>
        <begin position="14"/>
        <end position="26"/>
    </location>
</feature>
<protein>
    <submittedName>
        <fullName evidence="2">Uncharacterized protein</fullName>
    </submittedName>
</protein>
<evidence type="ECO:0000313" key="2">
    <source>
        <dbReference type="EMBL" id="KAG7372055.1"/>
    </source>
</evidence>
<feature type="region of interest" description="Disordered" evidence="1">
    <location>
        <begin position="351"/>
        <end position="474"/>
    </location>
</feature>
<dbReference type="AlphaFoldDB" id="A0A9K3Q6A0"/>
<dbReference type="EMBL" id="JAGRRH010000003">
    <property type="protein sequence ID" value="KAG7372055.1"/>
    <property type="molecule type" value="Genomic_DNA"/>
</dbReference>
<sequence>MTDLPISTDSESLPAPNDAAAAIAVPLNSRDMNHPDEKDRDIDDTKTNQKSSFQEDRGRDSDGSNISSRNNNQNNQAIIHTDEKLPDNIQRDPRGNGGILERMTQKATKRGNGRNTESFDPRSTLVRPDVRVLVGNPQHDKFRKSLKHDDVVVVPELFGPEDDWSLYYQLVKELTDLQSSQVKGSEFISWHEGSHLICKEPKQSPTFQKILKRLCDYFDIDASSAGTRFNWYKDSQDWKPFHHDSAAFNPKRAKSQNITVGVSFGATRELAFIRAAPEHLQNDPDFQYYQKQHPACRMYFPQTNNGVFTFGRDVNIRWKHGVNALPESEQSNKGRISIILWGLARNVVDEPNSPPLLGSDGQGPHANHNDNNHRDRHNHGHRGGGHGGRNNHHGHKRRRPDRDTYVDHHRREHPRRMEDDRRSYEDRDRRQEDRHRDDHRRHDDYDYNHNRRNDEYDRREPRHGKENAYHHHRN</sequence>
<dbReference type="OrthoDB" id="445341at2759"/>
<evidence type="ECO:0000256" key="1">
    <source>
        <dbReference type="SAM" id="MobiDB-lite"/>
    </source>
</evidence>
<dbReference type="PANTHER" id="PTHR42256:SF1">
    <property type="entry name" value="FE2OG DIOXYGENASE DOMAIN-CONTAINING PROTEIN"/>
    <property type="match status" value="1"/>
</dbReference>
<gene>
    <name evidence="2" type="ORF">IV203_018198</name>
</gene>
<name>A0A9K3Q6A0_9STRA</name>
<comment type="caution">
    <text evidence="2">The sequence shown here is derived from an EMBL/GenBank/DDBJ whole genome shotgun (WGS) entry which is preliminary data.</text>
</comment>
<feature type="compositionally biased region" description="Basic residues" evidence="1">
    <location>
        <begin position="374"/>
        <end position="399"/>
    </location>
</feature>
<feature type="compositionally biased region" description="Basic and acidic residues" evidence="1">
    <location>
        <begin position="31"/>
        <end position="62"/>
    </location>
</feature>
<accession>A0A9K3Q6A0</accession>
<dbReference type="Proteomes" id="UP000693970">
    <property type="component" value="Unassembled WGS sequence"/>
</dbReference>
<keyword evidence="3" id="KW-1185">Reference proteome</keyword>
<evidence type="ECO:0000313" key="3">
    <source>
        <dbReference type="Proteomes" id="UP000693970"/>
    </source>
</evidence>
<feature type="compositionally biased region" description="Basic and acidic residues" evidence="1">
    <location>
        <begin position="400"/>
        <end position="474"/>
    </location>
</feature>
<organism evidence="2 3">
    <name type="scientific">Nitzschia inconspicua</name>
    <dbReference type="NCBI Taxonomy" id="303405"/>
    <lineage>
        <taxon>Eukaryota</taxon>
        <taxon>Sar</taxon>
        <taxon>Stramenopiles</taxon>
        <taxon>Ochrophyta</taxon>
        <taxon>Bacillariophyta</taxon>
        <taxon>Bacillariophyceae</taxon>
        <taxon>Bacillariophycidae</taxon>
        <taxon>Bacillariales</taxon>
        <taxon>Bacillariaceae</taxon>
        <taxon>Nitzschia</taxon>
    </lineage>
</organism>
<reference evidence="2" key="1">
    <citation type="journal article" date="2021" name="Sci. Rep.">
        <title>Diploid genomic architecture of Nitzschia inconspicua, an elite biomass production diatom.</title>
        <authorList>
            <person name="Oliver A."/>
            <person name="Podell S."/>
            <person name="Pinowska A."/>
            <person name="Traller J.C."/>
            <person name="Smith S.R."/>
            <person name="McClure R."/>
            <person name="Beliaev A."/>
            <person name="Bohutskyi P."/>
            <person name="Hill E.A."/>
            <person name="Rabines A."/>
            <person name="Zheng H."/>
            <person name="Allen L.Z."/>
            <person name="Kuo A."/>
            <person name="Grigoriev I.V."/>
            <person name="Allen A.E."/>
            <person name="Hazlebeck D."/>
            <person name="Allen E.E."/>
        </authorList>
    </citation>
    <scope>NUCLEOTIDE SEQUENCE</scope>
    <source>
        <strain evidence="2">Hildebrandi</strain>
    </source>
</reference>
<feature type="compositionally biased region" description="Low complexity" evidence="1">
    <location>
        <begin position="64"/>
        <end position="79"/>
    </location>
</feature>
<dbReference type="PANTHER" id="PTHR42256">
    <property type="entry name" value="OXOGLUTARATE/IRON-DEPENDENT DIOXYGENASE"/>
    <property type="match status" value="1"/>
</dbReference>
<feature type="region of interest" description="Disordered" evidence="1">
    <location>
        <begin position="1"/>
        <end position="123"/>
    </location>
</feature>
<feature type="compositionally biased region" description="Basic and acidic residues" evidence="1">
    <location>
        <begin position="80"/>
        <end position="94"/>
    </location>
</feature>